<evidence type="ECO:0000259" key="12">
    <source>
        <dbReference type="SMART" id="SM00387"/>
    </source>
</evidence>
<dbReference type="Gene3D" id="3.30.565.10">
    <property type="entry name" value="Histidine kinase-like ATPase, C-terminal domain"/>
    <property type="match status" value="1"/>
</dbReference>
<dbReference type="InterPro" id="IPR036890">
    <property type="entry name" value="HATPase_C_sf"/>
</dbReference>
<dbReference type="PANTHER" id="PTHR24421">
    <property type="entry name" value="NITRATE/NITRITE SENSOR PROTEIN NARX-RELATED"/>
    <property type="match status" value="1"/>
</dbReference>
<dbReference type="GO" id="GO:0020037">
    <property type="term" value="F:heme binding"/>
    <property type="evidence" value="ECO:0007669"/>
    <property type="project" value="UniProtKB-ARBA"/>
</dbReference>
<dbReference type="Pfam" id="PF07730">
    <property type="entry name" value="HisKA_3"/>
    <property type="match status" value="1"/>
</dbReference>
<comment type="caution">
    <text evidence="13">The sequence shown here is derived from an EMBL/GenBank/DDBJ whole genome shotgun (WGS) entry which is preliminary data.</text>
</comment>
<dbReference type="InterPro" id="IPR029016">
    <property type="entry name" value="GAF-like_dom_sf"/>
</dbReference>
<keyword evidence="4" id="KW-0597">Phosphoprotein</keyword>
<dbReference type="GO" id="GO:0019825">
    <property type="term" value="F:oxygen binding"/>
    <property type="evidence" value="ECO:0007669"/>
    <property type="project" value="UniProtKB-ARBA"/>
</dbReference>
<feature type="domain" description="GAF" evidence="11">
    <location>
        <begin position="58"/>
        <end position="205"/>
    </location>
</feature>
<protein>
    <submittedName>
        <fullName evidence="13">Histidine kinase/DNA gyrase B/HSP90-like ATPase</fullName>
    </submittedName>
</protein>
<dbReference type="EMBL" id="SNYO01000007">
    <property type="protein sequence ID" value="TDQ52797.1"/>
    <property type="molecule type" value="Genomic_DNA"/>
</dbReference>
<evidence type="ECO:0000256" key="8">
    <source>
        <dbReference type="ARBA" id="ARBA00022842"/>
    </source>
</evidence>
<dbReference type="Pfam" id="PF13185">
    <property type="entry name" value="GAF_2"/>
    <property type="match status" value="1"/>
</dbReference>
<comment type="cofactor">
    <cofactor evidence="2">
        <name>heme</name>
        <dbReference type="ChEBI" id="CHEBI:30413"/>
    </cofactor>
</comment>
<dbReference type="InterPro" id="IPR003594">
    <property type="entry name" value="HATPase_dom"/>
</dbReference>
<dbReference type="SUPFAM" id="SSF55781">
    <property type="entry name" value="GAF domain-like"/>
    <property type="match status" value="2"/>
</dbReference>
<dbReference type="GO" id="GO:0000287">
    <property type="term" value="F:magnesium ion binding"/>
    <property type="evidence" value="ECO:0007669"/>
    <property type="project" value="UniProtKB-ARBA"/>
</dbReference>
<accession>A0A4R6V2T0</accession>
<dbReference type="Gene3D" id="3.30.450.40">
    <property type="match status" value="2"/>
</dbReference>
<dbReference type="FunFam" id="3.30.450.40:FF:000052">
    <property type="entry name" value="Oxygen sensor histidine kinase response regulator DevS/DosS"/>
    <property type="match status" value="1"/>
</dbReference>
<sequence length="570" mass="59989">MTGAWDPTAEAAARTDPSRLALRELLDEVSTRVEALGRTRDRTEGLLDAVLAVASGLDLDATLRRVVEAALDLVDARYGALGVLAADRRSLARFVHVGIDDAARERIGRLPHGEGLLGRLIEDPRPLRLDDLAAHPASVGFPAHHPPMGSFLGVPVRVRGEVFGNLYLTEKRGGTFTEDDEAVVTALATAAGVAVDNARLYGRTATLMHEAQRRERWLEATGEITTELLRGTDAAEALALVAQRAAELTDAECALIVEPVDDATMTVTASVGREDTFPPGLRLATADTPLGVVAASRAPRRETALAFPDAALGPSLVVPLRAGDDVSGVLVAGRRPGAAEFDAEQLPVVAAFADQAALALALAASRRAERELDVLADRDRIAADLHDHVIQRLFAVGLGLQSAQRRAARTDVAERIADAVDQLDQVVREIRTSIFDLHADPAGRPGLGGRIRAAVTELTAHGTVAPTVRVAGPVDVVPDDLADHVEAVVREGVSNAVRHAGAGGVVVTVSVGDDLVVDVSDDGRGMPEAAALSGLLNLERRARSHGGDLTVAPRDPGPGTRLVWRVPLPS</sequence>
<dbReference type="InterPro" id="IPR003018">
    <property type="entry name" value="GAF"/>
</dbReference>
<evidence type="ECO:0000256" key="3">
    <source>
        <dbReference type="ARBA" id="ARBA00022490"/>
    </source>
</evidence>
<dbReference type="SMART" id="SM00065">
    <property type="entry name" value="GAF"/>
    <property type="match status" value="2"/>
</dbReference>
<keyword evidence="3" id="KW-0963">Cytoplasm</keyword>
<name>A0A4R6V2T0_9PSEU</name>
<dbReference type="GO" id="GO:0000155">
    <property type="term" value="F:phosphorelay sensor kinase activity"/>
    <property type="evidence" value="ECO:0007669"/>
    <property type="project" value="InterPro"/>
</dbReference>
<dbReference type="Gene3D" id="1.20.5.1930">
    <property type="match status" value="1"/>
</dbReference>
<dbReference type="InterPro" id="IPR050482">
    <property type="entry name" value="Sensor_HK_TwoCompSys"/>
</dbReference>
<evidence type="ECO:0000259" key="11">
    <source>
        <dbReference type="SMART" id="SM00065"/>
    </source>
</evidence>
<dbReference type="Pfam" id="PF02518">
    <property type="entry name" value="HATPase_c"/>
    <property type="match status" value="1"/>
</dbReference>
<evidence type="ECO:0000256" key="7">
    <source>
        <dbReference type="ARBA" id="ARBA00022777"/>
    </source>
</evidence>
<evidence type="ECO:0000313" key="13">
    <source>
        <dbReference type="EMBL" id="TDQ52797.1"/>
    </source>
</evidence>
<feature type="domain" description="Histidine kinase/HSP90-like ATPase" evidence="12">
    <location>
        <begin position="480"/>
        <end position="570"/>
    </location>
</feature>
<reference evidence="13 14" key="1">
    <citation type="submission" date="2019-03" db="EMBL/GenBank/DDBJ databases">
        <title>Genomic Encyclopedia of Type Strains, Phase IV (KMG-IV): sequencing the most valuable type-strain genomes for metagenomic binning, comparative biology and taxonomic classification.</title>
        <authorList>
            <person name="Goeker M."/>
        </authorList>
    </citation>
    <scope>NUCLEOTIDE SEQUENCE [LARGE SCALE GENOMIC DNA]</scope>
    <source>
        <strain evidence="13 14">DSM 45775</strain>
    </source>
</reference>
<dbReference type="PANTHER" id="PTHR24421:SF56">
    <property type="entry name" value="OXYGEN SENSOR HISTIDINE KINASE RESPONSE REGULATOR DOST"/>
    <property type="match status" value="1"/>
</dbReference>
<dbReference type="SUPFAM" id="SSF55874">
    <property type="entry name" value="ATPase domain of HSP90 chaperone/DNA topoisomerase II/histidine kinase"/>
    <property type="match status" value="1"/>
</dbReference>
<organism evidence="13 14">
    <name type="scientific">Actinomycetospora succinea</name>
    <dbReference type="NCBI Taxonomy" id="663603"/>
    <lineage>
        <taxon>Bacteria</taxon>
        <taxon>Bacillati</taxon>
        <taxon>Actinomycetota</taxon>
        <taxon>Actinomycetes</taxon>
        <taxon>Pseudonocardiales</taxon>
        <taxon>Pseudonocardiaceae</taxon>
        <taxon>Actinomycetospora</taxon>
    </lineage>
</organism>
<evidence type="ECO:0000256" key="2">
    <source>
        <dbReference type="ARBA" id="ARBA00001971"/>
    </source>
</evidence>
<keyword evidence="7 13" id="KW-0418">Kinase</keyword>
<dbReference type="SMART" id="SM00387">
    <property type="entry name" value="HATPase_c"/>
    <property type="match status" value="1"/>
</dbReference>
<dbReference type="AlphaFoldDB" id="A0A4R6V2T0"/>
<dbReference type="Pfam" id="PF13492">
    <property type="entry name" value="GAF_3"/>
    <property type="match status" value="1"/>
</dbReference>
<dbReference type="GO" id="GO:0046983">
    <property type="term" value="F:protein dimerization activity"/>
    <property type="evidence" value="ECO:0007669"/>
    <property type="project" value="InterPro"/>
</dbReference>
<keyword evidence="5" id="KW-0808">Transferase</keyword>
<evidence type="ECO:0000256" key="10">
    <source>
        <dbReference type="ARBA" id="ARBA00023012"/>
    </source>
</evidence>
<evidence type="ECO:0000256" key="6">
    <source>
        <dbReference type="ARBA" id="ARBA00022723"/>
    </source>
</evidence>
<evidence type="ECO:0000256" key="5">
    <source>
        <dbReference type="ARBA" id="ARBA00022679"/>
    </source>
</evidence>
<keyword evidence="14" id="KW-1185">Reference proteome</keyword>
<keyword evidence="8" id="KW-0460">Magnesium</keyword>
<dbReference type="GO" id="GO:0005524">
    <property type="term" value="F:ATP binding"/>
    <property type="evidence" value="ECO:0007669"/>
    <property type="project" value="UniProtKB-ARBA"/>
</dbReference>
<dbReference type="GO" id="GO:0070025">
    <property type="term" value="F:carbon monoxide binding"/>
    <property type="evidence" value="ECO:0007669"/>
    <property type="project" value="UniProtKB-ARBA"/>
</dbReference>
<gene>
    <name evidence="13" type="ORF">EV188_107174</name>
</gene>
<evidence type="ECO:0000313" key="14">
    <source>
        <dbReference type="Proteomes" id="UP000295705"/>
    </source>
</evidence>
<feature type="domain" description="GAF" evidence="11">
    <location>
        <begin position="233"/>
        <end position="370"/>
    </location>
</feature>
<dbReference type="GO" id="GO:0019826">
    <property type="term" value="F:oxygen sensor activity"/>
    <property type="evidence" value="ECO:0007669"/>
    <property type="project" value="UniProtKB-ARBA"/>
</dbReference>
<keyword evidence="9" id="KW-0408">Iron</keyword>
<comment type="cofactor">
    <cofactor evidence="1">
        <name>Mg(2+)</name>
        <dbReference type="ChEBI" id="CHEBI:18420"/>
    </cofactor>
</comment>
<proteinExistence type="predicted"/>
<evidence type="ECO:0000256" key="4">
    <source>
        <dbReference type="ARBA" id="ARBA00022553"/>
    </source>
</evidence>
<evidence type="ECO:0000256" key="1">
    <source>
        <dbReference type="ARBA" id="ARBA00001946"/>
    </source>
</evidence>
<dbReference type="GO" id="GO:0070483">
    <property type="term" value="P:detection of hypoxia"/>
    <property type="evidence" value="ECO:0007669"/>
    <property type="project" value="UniProtKB-ARBA"/>
</dbReference>
<keyword evidence="6" id="KW-0479">Metal-binding</keyword>
<dbReference type="RefSeq" id="WP_166660020.1">
    <property type="nucleotide sequence ID" value="NZ_BAABHR010000012.1"/>
</dbReference>
<evidence type="ECO:0000256" key="9">
    <source>
        <dbReference type="ARBA" id="ARBA00023004"/>
    </source>
</evidence>
<dbReference type="GO" id="GO:0016020">
    <property type="term" value="C:membrane"/>
    <property type="evidence" value="ECO:0007669"/>
    <property type="project" value="InterPro"/>
</dbReference>
<dbReference type="InterPro" id="IPR011712">
    <property type="entry name" value="Sig_transdc_His_kin_sub3_dim/P"/>
</dbReference>
<dbReference type="Proteomes" id="UP000295705">
    <property type="component" value="Unassembled WGS sequence"/>
</dbReference>
<keyword evidence="10" id="KW-0902">Two-component regulatory system</keyword>
<dbReference type="GO" id="GO:0070026">
    <property type="term" value="F:nitric oxide binding"/>
    <property type="evidence" value="ECO:0007669"/>
    <property type="project" value="UniProtKB-ARBA"/>
</dbReference>